<dbReference type="RefSeq" id="WP_002705889.1">
    <property type="nucleotide sequence ID" value="NZ_AAWS01000095.1"/>
</dbReference>
<proteinExistence type="predicted"/>
<dbReference type="Proteomes" id="UP000004095">
    <property type="component" value="Unassembled WGS sequence"/>
</dbReference>
<name>A2A095_MICM2</name>
<protein>
    <submittedName>
        <fullName evidence="1">Renal dipeptidase superfamily</fullName>
    </submittedName>
</protein>
<evidence type="ECO:0000313" key="2">
    <source>
        <dbReference type="Proteomes" id="UP000004095"/>
    </source>
</evidence>
<organism evidence="1 2">
    <name type="scientific">Microscilla marina ATCC 23134</name>
    <dbReference type="NCBI Taxonomy" id="313606"/>
    <lineage>
        <taxon>Bacteria</taxon>
        <taxon>Pseudomonadati</taxon>
        <taxon>Bacteroidota</taxon>
        <taxon>Cytophagia</taxon>
        <taxon>Cytophagales</taxon>
        <taxon>Microscillaceae</taxon>
        <taxon>Microscilla</taxon>
    </lineage>
</organism>
<sequence length="346" mass="39334">MPTRFYWVLLLFYSHVQAQPPQGFADIHNSALYRLFAQADVQGLARRRYPVHLRAMRQLNTRLMVFSMGIPRFSMAHPDTVTIAQVLTFLKQFKAHIRQHCPQWQFVDQPNTRPHKMRWMLALEGTHLLKGELHWVDSLYNVGVRMVGIGHWFHNHFLVAPHDPHYQNQVPTLINDHTVLSPKGRQLVERLIARNIWLDVSHLRRQAFAQVVAQNQGRTPLIASHANAHAVCPVARNLSPAQIRAIAASKGLVGVCFHSPLIAPKPAQASIKQLVDHLAYLIQTAGYLHVAIGSDLEGLIRPPKGLKKLIQVKKIAREMQRRGFSPKVIEAVMWRNALRVLGGGER</sequence>
<dbReference type="InterPro" id="IPR032466">
    <property type="entry name" value="Metal_Hydrolase"/>
</dbReference>
<dbReference type="PROSITE" id="PS51365">
    <property type="entry name" value="RENAL_DIPEPTIDASE_2"/>
    <property type="match status" value="1"/>
</dbReference>
<dbReference type="AlphaFoldDB" id="A2A095"/>
<dbReference type="SUPFAM" id="SSF51556">
    <property type="entry name" value="Metallo-dependent hydrolases"/>
    <property type="match status" value="1"/>
</dbReference>
<keyword evidence="2" id="KW-1185">Reference proteome</keyword>
<dbReference type="EMBL" id="AAWS01000095">
    <property type="protein sequence ID" value="EAY23938.1"/>
    <property type="molecule type" value="Genomic_DNA"/>
</dbReference>
<dbReference type="Gene3D" id="3.20.20.140">
    <property type="entry name" value="Metal-dependent hydrolases"/>
    <property type="match status" value="1"/>
</dbReference>
<evidence type="ECO:0000313" key="1">
    <source>
        <dbReference type="EMBL" id="EAY23938.1"/>
    </source>
</evidence>
<dbReference type="eggNOG" id="COG2355">
    <property type="taxonomic scope" value="Bacteria"/>
</dbReference>
<dbReference type="OrthoDB" id="9804920at2"/>
<dbReference type="GO" id="GO:0070573">
    <property type="term" value="F:metallodipeptidase activity"/>
    <property type="evidence" value="ECO:0007669"/>
    <property type="project" value="InterPro"/>
</dbReference>
<comment type="caution">
    <text evidence="1">The sequence shown here is derived from an EMBL/GenBank/DDBJ whole genome shotgun (WGS) entry which is preliminary data.</text>
</comment>
<dbReference type="Pfam" id="PF01244">
    <property type="entry name" value="Peptidase_M19"/>
    <property type="match status" value="1"/>
</dbReference>
<dbReference type="PANTHER" id="PTHR10443">
    <property type="entry name" value="MICROSOMAL DIPEPTIDASE"/>
    <property type="match status" value="1"/>
</dbReference>
<dbReference type="GO" id="GO:0006508">
    <property type="term" value="P:proteolysis"/>
    <property type="evidence" value="ECO:0007669"/>
    <property type="project" value="InterPro"/>
</dbReference>
<dbReference type="PANTHER" id="PTHR10443:SF12">
    <property type="entry name" value="DIPEPTIDASE"/>
    <property type="match status" value="1"/>
</dbReference>
<accession>A2A095</accession>
<dbReference type="InterPro" id="IPR008257">
    <property type="entry name" value="Pept_M19"/>
</dbReference>
<gene>
    <name evidence="1" type="ORF">M23134_01796</name>
</gene>
<reference evidence="1 2" key="1">
    <citation type="submission" date="2007-01" db="EMBL/GenBank/DDBJ databases">
        <authorList>
            <person name="Haygood M."/>
            <person name="Podell S."/>
            <person name="Anderson C."/>
            <person name="Hopkinson B."/>
            <person name="Roe K."/>
            <person name="Barbeau K."/>
            <person name="Gaasterland T."/>
            <person name="Ferriera S."/>
            <person name="Johnson J."/>
            <person name="Kravitz S."/>
            <person name="Beeson K."/>
            <person name="Sutton G."/>
            <person name="Rogers Y.-H."/>
            <person name="Friedman R."/>
            <person name="Frazier M."/>
            <person name="Venter J.C."/>
        </authorList>
    </citation>
    <scope>NUCLEOTIDE SEQUENCE [LARGE SCALE GENOMIC DNA]</scope>
    <source>
        <strain evidence="1 2">ATCC 23134</strain>
    </source>
</reference>